<evidence type="ECO:0000313" key="3">
    <source>
        <dbReference type="Proteomes" id="UP001175211"/>
    </source>
</evidence>
<feature type="domain" description="DUF3638" evidence="1">
    <location>
        <begin position="1"/>
        <end position="66"/>
    </location>
</feature>
<organism evidence="2 3">
    <name type="scientific">Armillaria tabescens</name>
    <name type="common">Ringless honey mushroom</name>
    <name type="synonym">Agaricus tabescens</name>
    <dbReference type="NCBI Taxonomy" id="1929756"/>
    <lineage>
        <taxon>Eukaryota</taxon>
        <taxon>Fungi</taxon>
        <taxon>Dikarya</taxon>
        <taxon>Basidiomycota</taxon>
        <taxon>Agaricomycotina</taxon>
        <taxon>Agaricomycetes</taxon>
        <taxon>Agaricomycetidae</taxon>
        <taxon>Agaricales</taxon>
        <taxon>Marasmiineae</taxon>
        <taxon>Physalacriaceae</taxon>
        <taxon>Desarmillaria</taxon>
    </lineage>
</organism>
<accession>A0AA39JTS0</accession>
<name>A0AA39JTS0_ARMTA</name>
<dbReference type="Pfam" id="PF12340">
    <property type="entry name" value="DUF3638"/>
    <property type="match status" value="1"/>
</dbReference>
<keyword evidence="3" id="KW-1185">Reference proteome</keyword>
<dbReference type="EMBL" id="JAUEPS010000047">
    <property type="protein sequence ID" value="KAK0446443.1"/>
    <property type="molecule type" value="Genomic_DNA"/>
</dbReference>
<protein>
    <recommendedName>
        <fullName evidence="1">DUF3638 domain-containing protein</fullName>
    </recommendedName>
</protein>
<evidence type="ECO:0000313" key="2">
    <source>
        <dbReference type="EMBL" id="KAK0446443.1"/>
    </source>
</evidence>
<gene>
    <name evidence="2" type="ORF">EV420DRAFT_1570635</name>
</gene>
<proteinExistence type="predicted"/>
<dbReference type="InterPro" id="IPR022099">
    <property type="entry name" value="DUF3638"/>
</dbReference>
<sequence>MGEGKSSVIIPMAAAALAQGKALVRVVVLKPLTNQMFQLLVERLSGLLNRRIFYMPFSRQLDIGPERI</sequence>
<dbReference type="AlphaFoldDB" id="A0AA39JTS0"/>
<reference evidence="2" key="1">
    <citation type="submission" date="2023-06" db="EMBL/GenBank/DDBJ databases">
        <authorList>
            <consortium name="Lawrence Berkeley National Laboratory"/>
            <person name="Ahrendt S."/>
            <person name="Sahu N."/>
            <person name="Indic B."/>
            <person name="Wong-Bajracharya J."/>
            <person name="Merenyi Z."/>
            <person name="Ke H.-M."/>
            <person name="Monk M."/>
            <person name="Kocsube S."/>
            <person name="Drula E."/>
            <person name="Lipzen A."/>
            <person name="Balint B."/>
            <person name="Henrissat B."/>
            <person name="Andreopoulos B."/>
            <person name="Martin F.M."/>
            <person name="Harder C.B."/>
            <person name="Rigling D."/>
            <person name="Ford K.L."/>
            <person name="Foster G.D."/>
            <person name="Pangilinan J."/>
            <person name="Papanicolaou A."/>
            <person name="Barry K."/>
            <person name="LaButti K."/>
            <person name="Viragh M."/>
            <person name="Koriabine M."/>
            <person name="Yan M."/>
            <person name="Riley R."/>
            <person name="Champramary S."/>
            <person name="Plett K.L."/>
            <person name="Tsai I.J."/>
            <person name="Slot J."/>
            <person name="Sipos G."/>
            <person name="Plett J."/>
            <person name="Nagy L.G."/>
            <person name="Grigoriev I.V."/>
        </authorList>
    </citation>
    <scope>NUCLEOTIDE SEQUENCE</scope>
    <source>
        <strain evidence="2">CCBAS 213</strain>
    </source>
</reference>
<dbReference type="Proteomes" id="UP001175211">
    <property type="component" value="Unassembled WGS sequence"/>
</dbReference>
<dbReference type="GeneID" id="85357824"/>
<evidence type="ECO:0000259" key="1">
    <source>
        <dbReference type="Pfam" id="PF12340"/>
    </source>
</evidence>
<comment type="caution">
    <text evidence="2">The sequence shown here is derived from an EMBL/GenBank/DDBJ whole genome shotgun (WGS) entry which is preliminary data.</text>
</comment>
<dbReference type="RefSeq" id="XP_060325792.1">
    <property type="nucleotide sequence ID" value="XM_060474276.1"/>
</dbReference>